<dbReference type="InterPro" id="IPR040464">
    <property type="entry name" value="InsP(3)kin_ATP-grasp"/>
</dbReference>
<keyword evidence="7" id="KW-0808">Transferase</keyword>
<evidence type="ECO:0000256" key="5">
    <source>
        <dbReference type="ARBA" id="ARBA00011245"/>
    </source>
</evidence>
<evidence type="ECO:0000259" key="13">
    <source>
        <dbReference type="Pfam" id="PF05770"/>
    </source>
</evidence>
<dbReference type="Proteomes" id="UP000734854">
    <property type="component" value="Unassembled WGS sequence"/>
</dbReference>
<dbReference type="GO" id="GO:0052725">
    <property type="term" value="F:inositol-1,3,4-trisphosphate 6-kinase activity"/>
    <property type="evidence" value="ECO:0007669"/>
    <property type="project" value="InterPro"/>
</dbReference>
<proteinExistence type="inferred from homology"/>
<keyword evidence="10" id="KW-0418">Kinase</keyword>
<dbReference type="GO" id="GO:0005524">
    <property type="term" value="F:ATP binding"/>
    <property type="evidence" value="ECO:0007669"/>
    <property type="project" value="UniProtKB-KW"/>
</dbReference>
<evidence type="ECO:0000256" key="10">
    <source>
        <dbReference type="ARBA" id="ARBA00022777"/>
    </source>
</evidence>
<dbReference type="PANTHER" id="PTHR14217">
    <property type="entry name" value="INOSITOL-TETRAKISPHOSPHATE 1-KINASE"/>
    <property type="match status" value="1"/>
</dbReference>
<comment type="similarity">
    <text evidence="4">Belongs to the ITPK1 family.</text>
</comment>
<evidence type="ECO:0000313" key="15">
    <source>
        <dbReference type="Proteomes" id="UP000734854"/>
    </source>
</evidence>
<dbReference type="GO" id="GO:0047325">
    <property type="term" value="F:inositol-3,4,5,6-tetrakisphosphate 1-kinase activity"/>
    <property type="evidence" value="ECO:0007669"/>
    <property type="project" value="InterPro"/>
</dbReference>
<dbReference type="GO" id="GO:0000287">
    <property type="term" value="F:magnesium ion binding"/>
    <property type="evidence" value="ECO:0007669"/>
    <property type="project" value="InterPro"/>
</dbReference>
<comment type="subunit">
    <text evidence="5">Monomer.</text>
</comment>
<keyword evidence="15" id="KW-1185">Reference proteome</keyword>
<comment type="catalytic activity">
    <reaction evidence="1">
        <text>1D-myo-inositol 1,3,4-trisphosphate + ATP = 1D-myo-inositol 1,3,4,6-tetrakisphosphate + ADP + H(+)</text>
        <dbReference type="Rhea" id="RHEA:20940"/>
        <dbReference type="ChEBI" id="CHEBI:15378"/>
        <dbReference type="ChEBI" id="CHEBI:30616"/>
        <dbReference type="ChEBI" id="CHEBI:57660"/>
        <dbReference type="ChEBI" id="CHEBI:58414"/>
        <dbReference type="ChEBI" id="CHEBI:456216"/>
        <dbReference type="EC" id="2.7.1.159"/>
    </reaction>
</comment>
<evidence type="ECO:0000256" key="2">
    <source>
        <dbReference type="ARBA" id="ARBA00000680"/>
    </source>
</evidence>
<comment type="caution">
    <text evidence="14">The sequence shown here is derived from an EMBL/GenBank/DDBJ whole genome shotgun (WGS) entry which is preliminary data.</text>
</comment>
<dbReference type="GO" id="GO:0032957">
    <property type="term" value="P:inositol trisphosphate metabolic process"/>
    <property type="evidence" value="ECO:0007669"/>
    <property type="project" value="InterPro"/>
</dbReference>
<reference evidence="14 15" key="1">
    <citation type="submission" date="2020-08" db="EMBL/GenBank/DDBJ databases">
        <title>Plant Genome Project.</title>
        <authorList>
            <person name="Zhang R.-G."/>
        </authorList>
    </citation>
    <scope>NUCLEOTIDE SEQUENCE [LARGE SCALE GENOMIC DNA]</scope>
    <source>
        <tissue evidence="14">Rhizome</tissue>
    </source>
</reference>
<evidence type="ECO:0000313" key="14">
    <source>
        <dbReference type="EMBL" id="KAG6524280.1"/>
    </source>
</evidence>
<evidence type="ECO:0000256" key="7">
    <source>
        <dbReference type="ARBA" id="ARBA00022679"/>
    </source>
</evidence>
<dbReference type="EC" id="2.7.1.159" evidence="6"/>
<dbReference type="GO" id="GO:0052726">
    <property type="term" value="F:inositol-1,3,4-trisphosphate 5-kinase activity"/>
    <property type="evidence" value="ECO:0007669"/>
    <property type="project" value="InterPro"/>
</dbReference>
<dbReference type="Gene3D" id="3.30.470.20">
    <property type="entry name" value="ATP-grasp fold, B domain"/>
    <property type="match status" value="1"/>
</dbReference>
<dbReference type="GO" id="GO:0005737">
    <property type="term" value="C:cytoplasm"/>
    <property type="evidence" value="ECO:0007669"/>
    <property type="project" value="TreeGrafter"/>
</dbReference>
<evidence type="ECO:0000256" key="9">
    <source>
        <dbReference type="ARBA" id="ARBA00022741"/>
    </source>
</evidence>
<keyword evidence="11" id="KW-0067">ATP-binding</keyword>
<protein>
    <recommendedName>
        <fullName evidence="6">inositol-1,3,4-trisphosphate 5/6-kinase</fullName>
        <ecNumber evidence="6">2.7.1.159</ecNumber>
    </recommendedName>
</protein>
<comment type="cofactor">
    <cofactor evidence="3">
        <name>Mg(2+)</name>
        <dbReference type="ChEBI" id="CHEBI:18420"/>
    </cofactor>
</comment>
<feature type="domain" description="Inositol 1,3,4-trisphosphate 5/6-kinase ATP-grasp" evidence="13">
    <location>
        <begin position="95"/>
        <end position="165"/>
    </location>
</feature>
<comment type="catalytic activity">
    <reaction evidence="2">
        <text>1D-myo-inositol 1,3,4-trisphosphate + ATP = 1D-myo-inositol 1,3,4,5-tetrakisphosphate + ADP + H(+)</text>
        <dbReference type="Rhea" id="RHEA:13253"/>
        <dbReference type="ChEBI" id="CHEBI:15378"/>
        <dbReference type="ChEBI" id="CHEBI:30616"/>
        <dbReference type="ChEBI" id="CHEBI:57895"/>
        <dbReference type="ChEBI" id="CHEBI:58414"/>
        <dbReference type="ChEBI" id="CHEBI:456216"/>
        <dbReference type="EC" id="2.7.1.159"/>
    </reaction>
</comment>
<dbReference type="AlphaFoldDB" id="A0A8J5LPA7"/>
<evidence type="ECO:0000256" key="12">
    <source>
        <dbReference type="ARBA" id="ARBA00022842"/>
    </source>
</evidence>
<evidence type="ECO:0000256" key="3">
    <source>
        <dbReference type="ARBA" id="ARBA00001946"/>
    </source>
</evidence>
<evidence type="ECO:0000256" key="6">
    <source>
        <dbReference type="ARBA" id="ARBA00012017"/>
    </source>
</evidence>
<sequence length="183" mass="20595">MAEPSDRRFLAGLPGPVFDLNQLPVEPSDRRFVVGYAFLPKKQQSFIQPSLVGAARDRGVDLVPIDRSRPLVEQDGSVFPLHLTFPRLPNESFSEHLEAAELPPSSFLENIAMGLRQATGLPLFNFDMIRDANVRSHHFIIDINYFPGYPKLPDYEQFMTNFFLDMVYKKGESAAASSFSGTE</sequence>
<evidence type="ECO:0000256" key="8">
    <source>
        <dbReference type="ARBA" id="ARBA00022723"/>
    </source>
</evidence>
<keyword evidence="9" id="KW-0547">Nucleotide-binding</keyword>
<evidence type="ECO:0000256" key="11">
    <source>
        <dbReference type="ARBA" id="ARBA00022840"/>
    </source>
</evidence>
<dbReference type="EMBL" id="JACMSC010000004">
    <property type="protein sequence ID" value="KAG6524280.1"/>
    <property type="molecule type" value="Genomic_DNA"/>
</dbReference>
<dbReference type="InterPro" id="IPR008656">
    <property type="entry name" value="Inositol_tetrakis-P_1-kinase"/>
</dbReference>
<keyword evidence="12" id="KW-0460">Magnesium</keyword>
<evidence type="ECO:0000256" key="1">
    <source>
        <dbReference type="ARBA" id="ARBA00000399"/>
    </source>
</evidence>
<name>A0A8J5LPA7_ZINOF</name>
<gene>
    <name evidence="14" type="ORF">ZIOFF_014186</name>
</gene>
<evidence type="ECO:0000256" key="4">
    <source>
        <dbReference type="ARBA" id="ARBA00009601"/>
    </source>
</evidence>
<organism evidence="14 15">
    <name type="scientific">Zingiber officinale</name>
    <name type="common">Ginger</name>
    <name type="synonym">Amomum zingiber</name>
    <dbReference type="NCBI Taxonomy" id="94328"/>
    <lineage>
        <taxon>Eukaryota</taxon>
        <taxon>Viridiplantae</taxon>
        <taxon>Streptophyta</taxon>
        <taxon>Embryophyta</taxon>
        <taxon>Tracheophyta</taxon>
        <taxon>Spermatophyta</taxon>
        <taxon>Magnoliopsida</taxon>
        <taxon>Liliopsida</taxon>
        <taxon>Zingiberales</taxon>
        <taxon>Zingiberaceae</taxon>
        <taxon>Zingiber</taxon>
    </lineage>
</organism>
<accession>A0A8J5LPA7</accession>
<dbReference type="Pfam" id="PF05770">
    <property type="entry name" value="Ins134_P3_kin"/>
    <property type="match status" value="1"/>
</dbReference>
<keyword evidence="8" id="KW-0479">Metal-binding</keyword>
<dbReference type="PANTHER" id="PTHR14217:SF24">
    <property type="entry name" value="INOSITOL-TETRAKISPHOSPHATE 1-KINASE 1"/>
    <property type="match status" value="1"/>
</dbReference>